<dbReference type="EMBL" id="JAPWDO010000005">
    <property type="protein sequence ID" value="KAJ5471059.1"/>
    <property type="molecule type" value="Genomic_DNA"/>
</dbReference>
<keyword evidence="3" id="KW-1185">Reference proteome</keyword>
<dbReference type="AlphaFoldDB" id="A0A9W9WP64"/>
<reference evidence="2" key="2">
    <citation type="journal article" date="2023" name="IMA Fungus">
        <title>Comparative genomic study of the Penicillium genus elucidates a diverse pangenome and 15 lateral gene transfer events.</title>
        <authorList>
            <person name="Petersen C."/>
            <person name="Sorensen T."/>
            <person name="Nielsen M.R."/>
            <person name="Sondergaard T.E."/>
            <person name="Sorensen J.L."/>
            <person name="Fitzpatrick D.A."/>
            <person name="Frisvad J.C."/>
            <person name="Nielsen K.L."/>
        </authorList>
    </citation>
    <scope>NUCLEOTIDE SEQUENCE</scope>
    <source>
        <strain evidence="2">IBT 17660</strain>
    </source>
</reference>
<evidence type="ECO:0000313" key="2">
    <source>
        <dbReference type="EMBL" id="KAJ5471059.1"/>
    </source>
</evidence>
<comment type="caution">
    <text evidence="2">The sequence shown here is derived from an EMBL/GenBank/DDBJ whole genome shotgun (WGS) entry which is preliminary data.</text>
</comment>
<evidence type="ECO:0000256" key="1">
    <source>
        <dbReference type="SAM" id="MobiDB-lite"/>
    </source>
</evidence>
<proteinExistence type="predicted"/>
<evidence type="ECO:0000313" key="3">
    <source>
        <dbReference type="Proteomes" id="UP001147760"/>
    </source>
</evidence>
<reference evidence="2" key="1">
    <citation type="submission" date="2022-12" db="EMBL/GenBank/DDBJ databases">
        <authorList>
            <person name="Petersen C."/>
        </authorList>
    </citation>
    <scope>NUCLEOTIDE SEQUENCE</scope>
    <source>
        <strain evidence="2">IBT 17660</strain>
    </source>
</reference>
<accession>A0A9W9WP64</accession>
<gene>
    <name evidence="2" type="ORF">N7530_008416</name>
</gene>
<feature type="compositionally biased region" description="Basic and acidic residues" evidence="1">
    <location>
        <begin position="26"/>
        <end position="35"/>
    </location>
</feature>
<protein>
    <submittedName>
        <fullName evidence="2">Uncharacterized protein</fullName>
    </submittedName>
</protein>
<feature type="region of interest" description="Disordered" evidence="1">
    <location>
        <begin position="1"/>
        <end position="66"/>
    </location>
</feature>
<dbReference type="Proteomes" id="UP001147760">
    <property type="component" value="Unassembled WGS sequence"/>
</dbReference>
<name>A0A9W9WP64_9EURO</name>
<organism evidence="2 3">
    <name type="scientific">Penicillium desertorum</name>
    <dbReference type="NCBI Taxonomy" id="1303715"/>
    <lineage>
        <taxon>Eukaryota</taxon>
        <taxon>Fungi</taxon>
        <taxon>Dikarya</taxon>
        <taxon>Ascomycota</taxon>
        <taxon>Pezizomycotina</taxon>
        <taxon>Eurotiomycetes</taxon>
        <taxon>Eurotiomycetidae</taxon>
        <taxon>Eurotiales</taxon>
        <taxon>Aspergillaceae</taxon>
        <taxon>Penicillium</taxon>
    </lineage>
</organism>
<sequence>MGYNQKNALRESEISKIIRRKKKNKSRETSRRRSDSPQIRKRIFLKRQAVSLAHSTTNLRSKPPPS</sequence>